<sequence>MASDDSILEEMATDGKMDYAEWPGLLERILSRLERIAFNDFPMPRIPLPEPVPPLLKDVDTPNKPETPVKEGSVETSTIKYEPTTMNQEPETVSRSPRKRSLSPQLDPSPIKRERTTSPTHTSTPPPANTVATIAPPPNTLPPPLLSLLQTIQSTLRTSFPTAPPHTSQRLAELLLHPTNHYRTLPSYLRALDRIISVASPASVFPLPTLASSTTPSTNGLLVNGVESPDDSEEGQGRKDMDFIGGAELTEIPWLRNHSTNGGSPGTLGGANGGLVGDLRTESTRVIDGPNGAGSVETVTVNMNGVSSHTPHSSDLSTSSSGTSHGITQGELLRQEQEAGIVPVPTSPARNGRITRSGAAAAAAANRAVPADSPSEAVIGDVIDENEPVHARGPDVIGMEDMGPQTPGSGLADGLDLEGALGRRGEGESMAAALGRDDEGDERGKERDGGGDTVVVDADGVAEGEEGKVTSGENIGADAVDGTTL</sequence>
<keyword evidence="4" id="KW-1185">Reference proteome</keyword>
<dbReference type="PANTHER" id="PTHR16487">
    <property type="entry name" value="PPP4R2-RELATED PROTEIN"/>
    <property type="match status" value="1"/>
</dbReference>
<gene>
    <name evidence="3" type="ORF">N7G274_007993</name>
</gene>
<evidence type="ECO:0000256" key="1">
    <source>
        <dbReference type="ARBA" id="ARBA00009207"/>
    </source>
</evidence>
<comment type="caution">
    <text evidence="3">The sequence shown here is derived from an EMBL/GenBank/DDBJ whole genome shotgun (WGS) entry which is preliminary data.</text>
</comment>
<dbReference type="InterPro" id="IPR015267">
    <property type="entry name" value="PPP4R2"/>
</dbReference>
<feature type="compositionally biased region" description="Polar residues" evidence="2">
    <location>
        <begin position="74"/>
        <end position="95"/>
    </location>
</feature>
<dbReference type="PANTHER" id="PTHR16487:SF0">
    <property type="entry name" value="PROTEIN PHOSPHATASE 4 REGULATORY SUBUNIT 2-RELATED"/>
    <property type="match status" value="1"/>
</dbReference>
<comment type="similarity">
    <text evidence="1">Belongs to the PPP4R2 family.</text>
</comment>
<reference evidence="3 4" key="1">
    <citation type="submission" date="2024-09" db="EMBL/GenBank/DDBJ databases">
        <title>Rethinking Asexuality: The Enigmatic Case of Functional Sexual Genes in Lepraria (Stereocaulaceae).</title>
        <authorList>
            <person name="Doellman M."/>
            <person name="Sun Y."/>
            <person name="Barcenas-Pena A."/>
            <person name="Lumbsch H.T."/>
            <person name="Grewe F."/>
        </authorList>
    </citation>
    <scope>NUCLEOTIDE SEQUENCE [LARGE SCALE GENOMIC DNA]</scope>
    <source>
        <strain evidence="3 4">Mercado 3170</strain>
    </source>
</reference>
<accession>A0ABR4A1L7</accession>
<dbReference type="Proteomes" id="UP001590950">
    <property type="component" value="Unassembled WGS sequence"/>
</dbReference>
<feature type="region of interest" description="Disordered" evidence="2">
    <location>
        <begin position="46"/>
        <end position="142"/>
    </location>
</feature>
<organism evidence="3 4">
    <name type="scientific">Stereocaulon virgatum</name>
    <dbReference type="NCBI Taxonomy" id="373712"/>
    <lineage>
        <taxon>Eukaryota</taxon>
        <taxon>Fungi</taxon>
        <taxon>Dikarya</taxon>
        <taxon>Ascomycota</taxon>
        <taxon>Pezizomycotina</taxon>
        <taxon>Lecanoromycetes</taxon>
        <taxon>OSLEUM clade</taxon>
        <taxon>Lecanoromycetidae</taxon>
        <taxon>Lecanorales</taxon>
        <taxon>Lecanorineae</taxon>
        <taxon>Stereocaulaceae</taxon>
        <taxon>Stereocaulon</taxon>
    </lineage>
</organism>
<evidence type="ECO:0000256" key="2">
    <source>
        <dbReference type="SAM" id="MobiDB-lite"/>
    </source>
</evidence>
<protein>
    <submittedName>
        <fullName evidence="3">Uncharacterized protein</fullName>
    </submittedName>
</protein>
<feature type="compositionally biased region" description="Basic and acidic residues" evidence="2">
    <location>
        <begin position="57"/>
        <end position="73"/>
    </location>
</feature>
<feature type="region of interest" description="Disordered" evidence="2">
    <location>
        <begin position="215"/>
        <end position="238"/>
    </location>
</feature>
<evidence type="ECO:0000313" key="4">
    <source>
        <dbReference type="Proteomes" id="UP001590950"/>
    </source>
</evidence>
<feature type="region of interest" description="Disordered" evidence="2">
    <location>
        <begin position="306"/>
        <end position="327"/>
    </location>
</feature>
<name>A0ABR4A1L7_9LECA</name>
<feature type="region of interest" description="Disordered" evidence="2">
    <location>
        <begin position="396"/>
        <end position="485"/>
    </location>
</feature>
<dbReference type="EMBL" id="JBEFKJ010000026">
    <property type="protein sequence ID" value="KAL2039325.1"/>
    <property type="molecule type" value="Genomic_DNA"/>
</dbReference>
<feature type="compositionally biased region" description="Low complexity" evidence="2">
    <location>
        <begin position="307"/>
        <end position="325"/>
    </location>
</feature>
<evidence type="ECO:0000313" key="3">
    <source>
        <dbReference type="EMBL" id="KAL2039325.1"/>
    </source>
</evidence>
<feature type="compositionally biased region" description="Low complexity" evidence="2">
    <location>
        <begin position="408"/>
        <end position="420"/>
    </location>
</feature>
<proteinExistence type="inferred from homology"/>